<protein>
    <recommendedName>
        <fullName evidence="1">PIN-like domain-containing protein</fullName>
    </recommendedName>
</protein>
<proteinExistence type="predicted"/>
<sequence length="130" mass="14482">MNIILIDYESLQPADLAGLEGEDVRVLVFVGAQQNRIPFDFAEAMQQLGERARYVKIGGTGRNALDFHLAFYLGELTQQYPGGAFRIVSKDSGFDPLIEHLQARGFDVERCQALPVQIRVPEEQVTQTAS</sequence>
<organism evidence="2 3">
    <name type="scientific">Lamprobacter modestohalophilus</name>
    <dbReference type="NCBI Taxonomy" id="1064514"/>
    <lineage>
        <taxon>Bacteria</taxon>
        <taxon>Pseudomonadati</taxon>
        <taxon>Pseudomonadota</taxon>
        <taxon>Gammaproteobacteria</taxon>
        <taxon>Chromatiales</taxon>
        <taxon>Chromatiaceae</taxon>
        <taxon>Lamprobacter</taxon>
    </lineage>
</organism>
<gene>
    <name evidence="2" type="ORF">CKO42_18235</name>
</gene>
<evidence type="ECO:0000259" key="1">
    <source>
        <dbReference type="Pfam" id="PF18475"/>
    </source>
</evidence>
<evidence type="ECO:0000313" key="3">
    <source>
        <dbReference type="Proteomes" id="UP001138768"/>
    </source>
</evidence>
<dbReference type="InterPro" id="IPR041494">
    <property type="entry name" value="PIN7"/>
</dbReference>
<accession>A0A9X1B661</accession>
<reference evidence="2 3" key="1">
    <citation type="journal article" date="2020" name="Microorganisms">
        <title>Osmotic Adaptation and Compatible Solute Biosynthesis of Phototrophic Bacteria as Revealed from Genome Analyses.</title>
        <authorList>
            <person name="Imhoff J.F."/>
            <person name="Rahn T."/>
            <person name="Kunzel S."/>
            <person name="Keller A."/>
            <person name="Neulinger S.C."/>
        </authorList>
    </citation>
    <scope>NUCLEOTIDE SEQUENCE [LARGE SCALE GENOMIC DNA]</scope>
    <source>
        <strain evidence="2 3">DSM 25653</strain>
    </source>
</reference>
<name>A0A9X1B661_9GAMM</name>
<feature type="domain" description="PIN-like" evidence="1">
    <location>
        <begin position="5"/>
        <end position="105"/>
    </location>
</feature>
<comment type="caution">
    <text evidence="2">The sequence shown here is derived from an EMBL/GenBank/DDBJ whole genome shotgun (WGS) entry which is preliminary data.</text>
</comment>
<keyword evidence="3" id="KW-1185">Reference proteome</keyword>
<dbReference type="Proteomes" id="UP001138768">
    <property type="component" value="Unassembled WGS sequence"/>
</dbReference>
<dbReference type="EMBL" id="NRRY01000037">
    <property type="protein sequence ID" value="MBK1620342.1"/>
    <property type="molecule type" value="Genomic_DNA"/>
</dbReference>
<evidence type="ECO:0000313" key="2">
    <source>
        <dbReference type="EMBL" id="MBK1620342.1"/>
    </source>
</evidence>
<dbReference type="AlphaFoldDB" id="A0A9X1B661"/>
<dbReference type="Pfam" id="PF18475">
    <property type="entry name" value="PIN7"/>
    <property type="match status" value="1"/>
</dbReference>
<dbReference type="RefSeq" id="WP_242479507.1">
    <property type="nucleotide sequence ID" value="NZ_NRRY01000037.1"/>
</dbReference>